<dbReference type="InterPro" id="IPR015943">
    <property type="entry name" value="WD40/YVTN_repeat-like_dom_sf"/>
</dbReference>
<dbReference type="Pfam" id="PF00400">
    <property type="entry name" value="WD40"/>
    <property type="match status" value="7"/>
</dbReference>
<feature type="region of interest" description="Disordered" evidence="6">
    <location>
        <begin position="94"/>
        <end position="184"/>
    </location>
</feature>
<feature type="compositionally biased region" description="Low complexity" evidence="6">
    <location>
        <begin position="159"/>
        <end position="180"/>
    </location>
</feature>
<dbReference type="PROSITE" id="PS50294">
    <property type="entry name" value="WD_REPEATS_REGION"/>
    <property type="match status" value="4"/>
</dbReference>
<evidence type="ECO:0000256" key="6">
    <source>
        <dbReference type="SAM" id="MobiDB-lite"/>
    </source>
</evidence>
<evidence type="ECO:0000256" key="1">
    <source>
        <dbReference type="ARBA" id="ARBA00022574"/>
    </source>
</evidence>
<gene>
    <name evidence="7" type="ORF">SRS1_16505</name>
</gene>
<dbReference type="InterPro" id="IPR045241">
    <property type="entry name" value="Prp46/PLRG1-like"/>
</dbReference>
<reference evidence="7 8" key="1">
    <citation type="submission" date="2017-02" db="EMBL/GenBank/DDBJ databases">
        <authorList>
            <person name="Peterson S.W."/>
        </authorList>
    </citation>
    <scope>NUCLEOTIDE SEQUENCE [LARGE SCALE GENOMIC DNA]</scope>
    <source>
        <strain evidence="7 8">SRS1_H2-8</strain>
    </source>
</reference>
<evidence type="ECO:0000256" key="4">
    <source>
        <dbReference type="PROSITE-ProRule" id="PRU00221"/>
    </source>
</evidence>
<dbReference type="SMART" id="SM00320">
    <property type="entry name" value="WD40"/>
    <property type="match status" value="7"/>
</dbReference>
<dbReference type="GO" id="GO:0000974">
    <property type="term" value="C:Prp19 complex"/>
    <property type="evidence" value="ECO:0007669"/>
    <property type="project" value="TreeGrafter"/>
</dbReference>
<feature type="repeat" description="WD" evidence="4">
    <location>
        <begin position="305"/>
        <end position="346"/>
    </location>
</feature>
<comment type="similarity">
    <text evidence="3 5">Belongs to the WD repeat PRL1/PRL2 family.</text>
</comment>
<feature type="compositionally biased region" description="Low complexity" evidence="6">
    <location>
        <begin position="134"/>
        <end position="152"/>
    </location>
</feature>
<proteinExistence type="inferred from homology"/>
<dbReference type="InterPro" id="IPR020472">
    <property type="entry name" value="WD40_PAC1"/>
</dbReference>
<sequence>MAAASTPHSQAAAGPSSSSPSAEQHSLPPLSDLFARSSKRARLLFHIDDEYDFDNFGDAAAFEPAKTHLASKISSEYADAKILPAAILAQQQAAAGPMRPGAPNAAATGATAARASKRRGDETHLSRLIDQLDGSSAPSSGAVGPAAPSSSSQALTIRSNGASQQAGPSSSSASPSMSSAVALHRGGTSGLLSQALIQKKEMANRKAKPAYHPNWKLSRVTSGHLGWVRCVAVEPGNKWFATGAGDRMIKIWDLASGELKLSLTGHISTVRGIAVSARHPYLFSAGEDRVVKCWDLETNTVIRQYRGHLSGIYSLALHPTLDVVVTGGRDASVRVWDMRTRMAIHTLTGHRGTVASVACQDSEPQIISGSMDATVKLWDLAAGKSITTLTHHKKSVRALAIHPTQYTFASGSAGGNNIKTWRCPEGTLVNNMAHDTIVNTLSVNADGVLFSGGDDGSLKLFDYATGTPFQVAEDVPQPGSLDAEAGVFCSTFDQTGTRLITGGADKTIKIYKEV</sequence>
<dbReference type="InterPro" id="IPR001680">
    <property type="entry name" value="WD40_rpt"/>
</dbReference>
<dbReference type="SUPFAM" id="SSF50978">
    <property type="entry name" value="WD40 repeat-like"/>
    <property type="match status" value="1"/>
</dbReference>
<feature type="repeat" description="WD" evidence="4">
    <location>
        <begin position="347"/>
        <end position="388"/>
    </location>
</feature>
<dbReference type="Gene3D" id="2.130.10.10">
    <property type="entry name" value="YVTN repeat-like/Quinoprotein amine dehydrogenase"/>
    <property type="match status" value="1"/>
</dbReference>
<feature type="repeat" description="WD" evidence="4">
    <location>
        <begin position="221"/>
        <end position="262"/>
    </location>
</feature>
<evidence type="ECO:0000256" key="5">
    <source>
        <dbReference type="RuleBase" id="RU369036"/>
    </source>
</evidence>
<keyword evidence="5" id="KW-0507">mRNA processing</keyword>
<keyword evidence="5" id="KW-0539">Nucleus</keyword>
<dbReference type="GO" id="GO:0071011">
    <property type="term" value="C:precatalytic spliceosome"/>
    <property type="evidence" value="ECO:0007669"/>
    <property type="project" value="TreeGrafter"/>
</dbReference>
<dbReference type="InterPro" id="IPR019775">
    <property type="entry name" value="WD40_repeat_CS"/>
</dbReference>
<feature type="compositionally biased region" description="Basic and acidic residues" evidence="6">
    <location>
        <begin position="118"/>
        <end position="127"/>
    </location>
</feature>
<evidence type="ECO:0000313" key="7">
    <source>
        <dbReference type="EMBL" id="SJX65951.1"/>
    </source>
</evidence>
<keyword evidence="5" id="KW-0508">mRNA splicing</keyword>
<organism evidence="7 8">
    <name type="scientific">Sporisorium reilianum f. sp. reilianum</name>
    <dbReference type="NCBI Taxonomy" id="72559"/>
    <lineage>
        <taxon>Eukaryota</taxon>
        <taxon>Fungi</taxon>
        <taxon>Dikarya</taxon>
        <taxon>Basidiomycota</taxon>
        <taxon>Ustilaginomycotina</taxon>
        <taxon>Ustilaginomycetes</taxon>
        <taxon>Ustilaginales</taxon>
        <taxon>Ustilaginaceae</taxon>
        <taxon>Sporisorium</taxon>
    </lineage>
</organism>
<keyword evidence="2 5" id="KW-0677">Repeat</keyword>
<comment type="function">
    <text evidence="5">Involved in pre-mRNA splicing and required for cell cycle progression at G2/M.</text>
</comment>
<dbReference type="CDD" id="cd00200">
    <property type="entry name" value="WD40"/>
    <property type="match status" value="1"/>
</dbReference>
<protein>
    <recommendedName>
        <fullName evidence="5">Pre-mRNA-splicing factor PRP46</fullName>
    </recommendedName>
    <alternativeName>
        <fullName evidence="5">Pre-mRNA-processing protein 46</fullName>
    </alternativeName>
</protein>
<feature type="compositionally biased region" description="Low complexity" evidence="6">
    <location>
        <begin position="94"/>
        <end position="114"/>
    </location>
</feature>
<feature type="region of interest" description="Disordered" evidence="6">
    <location>
        <begin position="1"/>
        <end position="30"/>
    </location>
</feature>
<dbReference type="EMBL" id="LT795073">
    <property type="protein sequence ID" value="SJX65951.1"/>
    <property type="molecule type" value="Genomic_DNA"/>
</dbReference>
<comment type="subunit">
    <text evidence="5">Associated with the spliceosome.</text>
</comment>
<dbReference type="AlphaFoldDB" id="A0A2N8UM69"/>
<evidence type="ECO:0000313" key="8">
    <source>
        <dbReference type="Proteomes" id="UP000239563"/>
    </source>
</evidence>
<dbReference type="InterPro" id="IPR036322">
    <property type="entry name" value="WD40_repeat_dom_sf"/>
</dbReference>
<evidence type="ECO:0000256" key="3">
    <source>
        <dbReference type="ARBA" id="ARBA00025726"/>
    </source>
</evidence>
<keyword evidence="5" id="KW-0747">Spliceosome</keyword>
<dbReference type="PANTHER" id="PTHR19923:SF0">
    <property type="entry name" value="PLEIOTROPIC REGULATOR 1"/>
    <property type="match status" value="1"/>
</dbReference>
<dbReference type="GO" id="GO:0000398">
    <property type="term" value="P:mRNA splicing, via spliceosome"/>
    <property type="evidence" value="ECO:0007669"/>
    <property type="project" value="UniProtKB-UniRule"/>
</dbReference>
<comment type="subcellular location">
    <subcellularLocation>
        <location evidence="5">Nucleus</location>
    </subcellularLocation>
</comment>
<dbReference type="PROSITE" id="PS50082">
    <property type="entry name" value="WD_REPEATS_2"/>
    <property type="match status" value="5"/>
</dbReference>
<accession>A0A2N8UM69</accession>
<dbReference type="PRINTS" id="PR00320">
    <property type="entry name" value="GPROTEINBRPT"/>
</dbReference>
<keyword evidence="1 4" id="KW-0853">WD repeat</keyword>
<name>A0A2N8UM69_9BASI</name>
<feature type="compositionally biased region" description="Low complexity" evidence="6">
    <location>
        <begin position="1"/>
        <end position="28"/>
    </location>
</feature>
<dbReference type="GO" id="GO:0071013">
    <property type="term" value="C:catalytic step 2 spliceosome"/>
    <property type="evidence" value="ECO:0007669"/>
    <property type="project" value="TreeGrafter"/>
</dbReference>
<feature type="repeat" description="WD" evidence="4">
    <location>
        <begin position="431"/>
        <end position="471"/>
    </location>
</feature>
<feature type="repeat" description="WD" evidence="4">
    <location>
        <begin position="263"/>
        <end position="304"/>
    </location>
</feature>
<evidence type="ECO:0000256" key="2">
    <source>
        <dbReference type="ARBA" id="ARBA00022737"/>
    </source>
</evidence>
<dbReference type="Proteomes" id="UP000239563">
    <property type="component" value="Chromosome XX"/>
</dbReference>
<dbReference type="PANTHER" id="PTHR19923">
    <property type="entry name" value="WD40 REPEAT PROTEINPRL1/PRL2-RELATED"/>
    <property type="match status" value="1"/>
</dbReference>
<dbReference type="FunFam" id="2.130.10.10:FF:000012">
    <property type="entry name" value="Putative pleiotropic regulator 1"/>
    <property type="match status" value="1"/>
</dbReference>
<dbReference type="PROSITE" id="PS00678">
    <property type="entry name" value="WD_REPEATS_1"/>
    <property type="match status" value="2"/>
</dbReference>